<dbReference type="PANTHER" id="PTHR30618">
    <property type="entry name" value="NCS1 FAMILY PURINE/PYRIMIDINE TRANSPORTER"/>
    <property type="match status" value="1"/>
</dbReference>
<comment type="subcellular location">
    <subcellularLocation>
        <location evidence="1">Membrane</location>
        <topology evidence="1">Multi-pass membrane protein</topology>
    </subcellularLocation>
</comment>
<dbReference type="EMBL" id="LT669839">
    <property type="protein sequence ID" value="SHD75909.1"/>
    <property type="molecule type" value="Genomic_DNA"/>
</dbReference>
<organism evidence="7 8">
    <name type="scientific">[Clostridium] ultunense Esp</name>
    <dbReference type="NCBI Taxonomy" id="1288971"/>
    <lineage>
        <taxon>Bacteria</taxon>
        <taxon>Bacillati</taxon>
        <taxon>Bacillota</taxon>
        <taxon>Tissierellia</taxon>
        <taxon>Tissierellales</taxon>
        <taxon>Tepidimicrobiaceae</taxon>
        <taxon>Schnuerera</taxon>
    </lineage>
</organism>
<comment type="similarity">
    <text evidence="2">Belongs to the purine-cytosine permease (2.A.39) family.</text>
</comment>
<reference evidence="7 8" key="1">
    <citation type="submission" date="2016-11" db="EMBL/GenBank/DDBJ databases">
        <authorList>
            <person name="Manzoor S."/>
        </authorList>
    </citation>
    <scope>NUCLEOTIDE SEQUENCE [LARGE SCALE GENOMIC DNA]</scope>
    <source>
        <strain evidence="7">Clostridium ultunense strain Esp</strain>
    </source>
</reference>
<accession>A0A1M4PKE2</accession>
<dbReference type="PANTHER" id="PTHR30618:SF0">
    <property type="entry name" value="PURINE-URACIL PERMEASE NCS1"/>
    <property type="match status" value="1"/>
</dbReference>
<evidence type="ECO:0000256" key="4">
    <source>
        <dbReference type="ARBA" id="ARBA00022989"/>
    </source>
</evidence>
<keyword evidence="5 6" id="KW-0472">Membrane</keyword>
<dbReference type="AlphaFoldDB" id="A0A1M4PKE2"/>
<evidence type="ECO:0000256" key="3">
    <source>
        <dbReference type="ARBA" id="ARBA00022692"/>
    </source>
</evidence>
<dbReference type="GO" id="GO:0015205">
    <property type="term" value="F:nucleobase transmembrane transporter activity"/>
    <property type="evidence" value="ECO:0007669"/>
    <property type="project" value="TreeGrafter"/>
</dbReference>
<keyword evidence="4 6" id="KW-1133">Transmembrane helix</keyword>
<dbReference type="Gene3D" id="1.10.4160.10">
    <property type="entry name" value="Hydantoin permease"/>
    <property type="match status" value="1"/>
</dbReference>
<name>A0A1M4PKE2_9FIRM</name>
<evidence type="ECO:0000256" key="1">
    <source>
        <dbReference type="ARBA" id="ARBA00004141"/>
    </source>
</evidence>
<feature type="transmembrane region" description="Helical" evidence="6">
    <location>
        <begin position="294"/>
        <end position="313"/>
    </location>
</feature>
<feature type="transmembrane region" description="Helical" evidence="6">
    <location>
        <begin position="122"/>
        <end position="144"/>
    </location>
</feature>
<evidence type="ECO:0000256" key="6">
    <source>
        <dbReference type="SAM" id="Phobius"/>
    </source>
</evidence>
<proteinExistence type="inferred from homology"/>
<feature type="transmembrane region" description="Helical" evidence="6">
    <location>
        <begin position="174"/>
        <end position="195"/>
    </location>
</feature>
<feature type="transmembrane region" description="Helical" evidence="6">
    <location>
        <begin position="215"/>
        <end position="233"/>
    </location>
</feature>
<evidence type="ECO:0000313" key="7">
    <source>
        <dbReference type="EMBL" id="SHD75909.1"/>
    </source>
</evidence>
<dbReference type="GO" id="GO:0005886">
    <property type="term" value="C:plasma membrane"/>
    <property type="evidence" value="ECO:0007669"/>
    <property type="project" value="TreeGrafter"/>
</dbReference>
<evidence type="ECO:0000256" key="5">
    <source>
        <dbReference type="ARBA" id="ARBA00023136"/>
    </source>
</evidence>
<protein>
    <submittedName>
        <fullName evidence="7">NCS1 family transporter</fullName>
    </submittedName>
</protein>
<dbReference type="Proteomes" id="UP000245423">
    <property type="component" value="Chromosome 1"/>
</dbReference>
<keyword evidence="3 6" id="KW-0812">Transmembrane</keyword>
<feature type="transmembrane region" description="Helical" evidence="6">
    <location>
        <begin position="150"/>
        <end position="167"/>
    </location>
</feature>
<feature type="transmembrane region" description="Helical" evidence="6">
    <location>
        <begin position="334"/>
        <end position="350"/>
    </location>
</feature>
<dbReference type="Pfam" id="PF02133">
    <property type="entry name" value="Transp_cyt_pur"/>
    <property type="match status" value="1"/>
</dbReference>
<evidence type="ECO:0000256" key="2">
    <source>
        <dbReference type="ARBA" id="ARBA00008974"/>
    </source>
</evidence>
<dbReference type="InterPro" id="IPR001248">
    <property type="entry name" value="Pur-cyt_permease"/>
</dbReference>
<feature type="transmembrane region" description="Helical" evidence="6">
    <location>
        <begin position="401"/>
        <end position="418"/>
    </location>
</feature>
<feature type="transmembrane region" description="Helical" evidence="6">
    <location>
        <begin position="37"/>
        <end position="58"/>
    </location>
</feature>
<feature type="transmembrane region" description="Helical" evidence="6">
    <location>
        <begin position="356"/>
        <end position="380"/>
    </location>
</feature>
<sequence>MMAMENSTVHNEVITDKGIGEESLLPQEHRIMNNTSYLLTWLGGCVSIGTFMMGASLVPPAGSLNLLQALLAMIIGNTVIAIGLTINGRAGHQYGIPFIVQSRSSFGIKGSIVPGFIRAVPAVIWFGVQSWVGALAINNISIILFNYDNLVLFFIIFQVIQIIMSALGFKGIKWIENIGSVFILCSLIYMFYYINTNFQTVISEKLINIPGSWGLEFWGGTTAFLGIYTTMMLNVSDYMREFNKEAKPSIATIIHWLAIVPATLFMGLIGLMASGITGEWDPIILFTELIPNKFVLVLALMFIAISQITTNVLNNALPPSYVLMDIFKLPYRKSVIIVGLLSFLTFPWKITTQGAFMLFVQFYSAFLGPIFAVMVTDYYFVRKQKLDLELLYNEDGPYKDINWAGMIAICVGAVVALIEVQLSWYSSLIPAGLTYYLLMKSGKTSKSFLKGSNMG</sequence>
<feature type="transmembrane region" description="Helical" evidence="6">
    <location>
        <begin position="253"/>
        <end position="274"/>
    </location>
</feature>
<gene>
    <name evidence="7" type="ORF">CUESP1_0523</name>
</gene>
<dbReference type="InterPro" id="IPR045225">
    <property type="entry name" value="Uracil/uridine/allantoin_perm"/>
</dbReference>
<evidence type="ECO:0000313" key="8">
    <source>
        <dbReference type="Proteomes" id="UP000245423"/>
    </source>
</evidence>
<keyword evidence="8" id="KW-1185">Reference proteome</keyword>
<feature type="transmembrane region" description="Helical" evidence="6">
    <location>
        <begin position="64"/>
        <end position="86"/>
    </location>
</feature>
<dbReference type="CDD" id="cd10323">
    <property type="entry name" value="SLC-NCS1sbd"/>
    <property type="match status" value="1"/>
</dbReference>